<dbReference type="InterPro" id="IPR020594">
    <property type="entry name" value="Ribosomal_bL9_bac/chp"/>
</dbReference>
<dbReference type="Proteomes" id="UP000228886">
    <property type="component" value="Unassembled WGS sequence"/>
</dbReference>
<evidence type="ECO:0000256" key="5">
    <source>
        <dbReference type="ARBA" id="ARBA00023274"/>
    </source>
</evidence>
<dbReference type="InterPro" id="IPR020070">
    <property type="entry name" value="Ribosomal_bL9_N"/>
</dbReference>
<dbReference type="InterPro" id="IPR036791">
    <property type="entry name" value="Ribosomal_bL9_C_sf"/>
</dbReference>
<dbReference type="EMBL" id="PETL01000061">
    <property type="protein sequence ID" value="PIV64624.1"/>
    <property type="molecule type" value="Genomic_DNA"/>
</dbReference>
<dbReference type="Gene3D" id="3.10.430.100">
    <property type="entry name" value="Ribosomal protein L9, C-terminal domain"/>
    <property type="match status" value="1"/>
</dbReference>
<keyword evidence="2 7" id="KW-0699">rRNA-binding</keyword>
<evidence type="ECO:0000256" key="3">
    <source>
        <dbReference type="ARBA" id="ARBA00022884"/>
    </source>
</evidence>
<dbReference type="InterPro" id="IPR000244">
    <property type="entry name" value="Ribosomal_bL9"/>
</dbReference>
<comment type="caution">
    <text evidence="9">The sequence shown here is derived from an EMBL/GenBank/DDBJ whole genome shotgun (WGS) entry which is preliminary data.</text>
</comment>
<keyword evidence="4 7" id="KW-0689">Ribosomal protein</keyword>
<evidence type="ECO:0000313" key="9">
    <source>
        <dbReference type="EMBL" id="PIV64624.1"/>
    </source>
</evidence>
<dbReference type="Pfam" id="PF01281">
    <property type="entry name" value="Ribosomal_L9_N"/>
    <property type="match status" value="1"/>
</dbReference>
<dbReference type="HAMAP" id="MF_00503">
    <property type="entry name" value="Ribosomal_bL9"/>
    <property type="match status" value="1"/>
</dbReference>
<keyword evidence="3 7" id="KW-0694">RNA-binding</keyword>
<gene>
    <name evidence="7" type="primary">rplI</name>
    <name evidence="9" type="ORF">COS11_01210</name>
</gene>
<proteinExistence type="inferred from homology"/>
<sequence length="148" mass="16808">MKIILRQNVEKLGAPGKIIEVKDGYARNFLLPKGWAYLATKSNIELLDAEKKRKREVEIKAKEDLKTLAEKINEISCTVTVRAGEKEKIFGSVTKEEIIAALDQEHGIKLDKKLIVLSEPIKKLGVYKIPLKLNLETESNLKLWVVKE</sequence>
<evidence type="ECO:0000256" key="7">
    <source>
        <dbReference type="HAMAP-Rule" id="MF_00503"/>
    </source>
</evidence>
<comment type="similarity">
    <text evidence="1 7">Belongs to the bacterial ribosomal protein bL9 family.</text>
</comment>
<comment type="function">
    <text evidence="7">Binds to the 23S rRNA.</text>
</comment>
<dbReference type="Gene3D" id="3.40.5.10">
    <property type="entry name" value="Ribosomal protein L9, N-terminal domain"/>
    <property type="match status" value="1"/>
</dbReference>
<evidence type="ECO:0000313" key="10">
    <source>
        <dbReference type="Proteomes" id="UP000228886"/>
    </source>
</evidence>
<dbReference type="SUPFAM" id="SSF55653">
    <property type="entry name" value="Ribosomal protein L9 C-domain"/>
    <property type="match status" value="1"/>
</dbReference>
<dbReference type="AlphaFoldDB" id="A0A2M7EA90"/>
<protein>
    <recommendedName>
        <fullName evidence="6 7">Large ribosomal subunit protein bL9</fullName>
    </recommendedName>
</protein>
<evidence type="ECO:0000256" key="2">
    <source>
        <dbReference type="ARBA" id="ARBA00022730"/>
    </source>
</evidence>
<evidence type="ECO:0000256" key="6">
    <source>
        <dbReference type="ARBA" id="ARBA00035292"/>
    </source>
</evidence>
<evidence type="ECO:0000256" key="4">
    <source>
        <dbReference type="ARBA" id="ARBA00022980"/>
    </source>
</evidence>
<dbReference type="NCBIfam" id="TIGR00158">
    <property type="entry name" value="L9"/>
    <property type="match status" value="1"/>
</dbReference>
<reference evidence="10" key="1">
    <citation type="submission" date="2017-09" db="EMBL/GenBank/DDBJ databases">
        <title>Depth-based differentiation of microbial function through sediment-hosted aquifers and enrichment of novel symbionts in the deep terrestrial subsurface.</title>
        <authorList>
            <person name="Probst A.J."/>
            <person name="Ladd B."/>
            <person name="Jarett J.K."/>
            <person name="Geller-Mcgrath D.E."/>
            <person name="Sieber C.M.K."/>
            <person name="Emerson J.B."/>
            <person name="Anantharaman K."/>
            <person name="Thomas B.C."/>
            <person name="Malmstrom R."/>
            <person name="Stieglmeier M."/>
            <person name="Klingl A."/>
            <person name="Woyke T."/>
            <person name="Ryan C.M."/>
            <person name="Banfield J.F."/>
        </authorList>
    </citation>
    <scope>NUCLEOTIDE SEQUENCE [LARGE SCALE GENOMIC DNA]</scope>
</reference>
<dbReference type="InterPro" id="IPR036935">
    <property type="entry name" value="Ribosomal_bL9_N_sf"/>
</dbReference>
<name>A0A2M7EA90_9BACT</name>
<feature type="domain" description="Ribosomal protein L9" evidence="8">
    <location>
        <begin position="13"/>
        <end position="40"/>
    </location>
</feature>
<keyword evidence="5 7" id="KW-0687">Ribonucleoprotein</keyword>
<evidence type="ECO:0000259" key="8">
    <source>
        <dbReference type="PROSITE" id="PS00651"/>
    </source>
</evidence>
<dbReference type="GO" id="GO:0019843">
    <property type="term" value="F:rRNA binding"/>
    <property type="evidence" value="ECO:0007669"/>
    <property type="project" value="UniProtKB-UniRule"/>
</dbReference>
<dbReference type="GO" id="GO:0005840">
    <property type="term" value="C:ribosome"/>
    <property type="evidence" value="ECO:0007669"/>
    <property type="project" value="UniProtKB-KW"/>
</dbReference>
<evidence type="ECO:0000256" key="1">
    <source>
        <dbReference type="ARBA" id="ARBA00010605"/>
    </source>
</evidence>
<dbReference type="PROSITE" id="PS00651">
    <property type="entry name" value="RIBOSOMAL_L9"/>
    <property type="match status" value="1"/>
</dbReference>
<accession>A0A2M7EA90</accession>
<dbReference type="InterPro" id="IPR009027">
    <property type="entry name" value="Ribosomal_bL9/RNase_H1_N"/>
</dbReference>
<dbReference type="GO" id="GO:1990904">
    <property type="term" value="C:ribonucleoprotein complex"/>
    <property type="evidence" value="ECO:0007669"/>
    <property type="project" value="UniProtKB-KW"/>
</dbReference>
<dbReference type="GO" id="GO:0003735">
    <property type="term" value="F:structural constituent of ribosome"/>
    <property type="evidence" value="ECO:0007669"/>
    <property type="project" value="InterPro"/>
</dbReference>
<dbReference type="SUPFAM" id="SSF55658">
    <property type="entry name" value="L9 N-domain-like"/>
    <property type="match status" value="1"/>
</dbReference>
<dbReference type="PANTHER" id="PTHR21368">
    <property type="entry name" value="50S RIBOSOMAL PROTEIN L9"/>
    <property type="match status" value="1"/>
</dbReference>
<dbReference type="GO" id="GO:0006412">
    <property type="term" value="P:translation"/>
    <property type="evidence" value="ECO:0007669"/>
    <property type="project" value="UniProtKB-UniRule"/>
</dbReference>
<organism evidence="9 10">
    <name type="scientific">bacterium (Candidatus Ratteibacteria) CG01_land_8_20_14_3_00_40_19</name>
    <dbReference type="NCBI Taxonomy" id="2014290"/>
    <lineage>
        <taxon>Bacteria</taxon>
        <taxon>Candidatus Ratteibacteria</taxon>
    </lineage>
</organism>
<dbReference type="Pfam" id="PF03948">
    <property type="entry name" value="Ribosomal_L9_C"/>
    <property type="match status" value="1"/>
</dbReference>
<dbReference type="InterPro" id="IPR020069">
    <property type="entry name" value="Ribosomal_bL9_C"/>
</dbReference>